<protein>
    <recommendedName>
        <fullName evidence="5">Abortive infection protein-like C-terminal domain-containing protein</fullName>
    </recommendedName>
</protein>
<keyword evidence="4" id="KW-1185">Reference proteome</keyword>
<dbReference type="InterPro" id="IPR026001">
    <property type="entry name" value="Abi-like_C"/>
</dbReference>
<comment type="caution">
    <text evidence="3">The sequence shown here is derived from an EMBL/GenBank/DDBJ whole genome shotgun (WGS) entry which is preliminary data.</text>
</comment>
<dbReference type="AlphaFoldDB" id="A0A1W9ZGP0"/>
<proteinExistence type="predicted"/>
<dbReference type="EMBL" id="MVHG01000026">
    <property type="protein sequence ID" value="ORA14892.1"/>
    <property type="molecule type" value="Genomic_DNA"/>
</dbReference>
<dbReference type="Pfam" id="PF18860">
    <property type="entry name" value="AbiJ_NTD3"/>
    <property type="match status" value="1"/>
</dbReference>
<evidence type="ECO:0000313" key="4">
    <source>
        <dbReference type="Proteomes" id="UP000192707"/>
    </source>
</evidence>
<dbReference type="Pfam" id="PF14355">
    <property type="entry name" value="Abi_C"/>
    <property type="match status" value="1"/>
</dbReference>
<gene>
    <name evidence="3" type="ORF">BST14_12825</name>
</gene>
<evidence type="ECO:0000259" key="2">
    <source>
        <dbReference type="Pfam" id="PF18860"/>
    </source>
</evidence>
<evidence type="ECO:0008006" key="5">
    <source>
        <dbReference type="Google" id="ProtNLM"/>
    </source>
</evidence>
<organism evidence="3 4">
    <name type="scientific">Mycobacterium arosiense ATCC BAA-1401 = DSM 45069</name>
    <dbReference type="NCBI Taxonomy" id="1265311"/>
    <lineage>
        <taxon>Bacteria</taxon>
        <taxon>Bacillati</taxon>
        <taxon>Actinomycetota</taxon>
        <taxon>Actinomycetes</taxon>
        <taxon>Mycobacteriales</taxon>
        <taxon>Mycobacteriaceae</taxon>
        <taxon>Mycobacterium</taxon>
        <taxon>Mycobacterium avium complex (MAC)</taxon>
    </lineage>
</organism>
<feature type="domain" description="Abortive infection protein-like C-terminal" evidence="1">
    <location>
        <begin position="216"/>
        <end position="297"/>
    </location>
</feature>
<evidence type="ECO:0000313" key="3">
    <source>
        <dbReference type="EMBL" id="ORA14892.1"/>
    </source>
</evidence>
<feature type="domain" description="AbiJ-NTD3" evidence="2">
    <location>
        <begin position="6"/>
        <end position="152"/>
    </location>
</feature>
<dbReference type="RefSeq" id="WP_083064818.1">
    <property type="nucleotide sequence ID" value="NZ_MVHG01000026.1"/>
</dbReference>
<accession>A0A1W9ZGP0</accession>
<reference evidence="3 4" key="1">
    <citation type="submission" date="2016-12" db="EMBL/GenBank/DDBJ databases">
        <title>The new phylogeny of genus Mycobacterium.</title>
        <authorList>
            <person name="Tortoli E."/>
            <person name="Trovato A."/>
            <person name="Cirillo D.M."/>
        </authorList>
    </citation>
    <scope>NUCLEOTIDE SEQUENCE [LARGE SCALE GENOMIC DNA]</scope>
    <source>
        <strain evidence="3 4">DSM 45069</strain>
    </source>
</reference>
<dbReference type="OrthoDB" id="7061676at2"/>
<evidence type="ECO:0000259" key="1">
    <source>
        <dbReference type="Pfam" id="PF14355"/>
    </source>
</evidence>
<dbReference type="Proteomes" id="UP000192707">
    <property type="component" value="Unassembled WGS sequence"/>
</dbReference>
<sequence>MATKLITQVTRRRIFDTINLSKVLWEGRLEEPDFLARIYDLDSMPSTDSRYKSAAGDIWQHRVNNPEDWPDDWTFTDSRFGLQHGDDELVLRFLAETLHPVVRPDEEQVAGLLKSFNEALARDGYELYPADWISGHAVYGWRRRDSFHGATPELRLRERELLTDPVVLEEHLVRIRDSLASDPAAAISSSKNLVESLFRIILDRSGVAYGQREDIPQLYRHVADLLELKADSVPESAKGSESAQQILRTLVTTIQSLAELRNELGIGHGQSSRSVALASHARLALNATVTVAEFVLDTWHARVVAGRLKPLD</sequence>
<dbReference type="InterPro" id="IPR041427">
    <property type="entry name" value="AbiJ-NTD3"/>
</dbReference>
<name>A0A1W9ZGP0_MYCAI</name>